<dbReference type="SUPFAM" id="SSF56349">
    <property type="entry name" value="DNA breaking-rejoining enzymes"/>
    <property type="match status" value="1"/>
</dbReference>
<feature type="domain" description="Tyr recombinase" evidence="10">
    <location>
        <begin position="107"/>
        <end position="289"/>
    </location>
</feature>
<dbReference type="PROSITE" id="PS51898">
    <property type="entry name" value="TYR_RECOMBINASE"/>
    <property type="match status" value="1"/>
</dbReference>
<dbReference type="InterPro" id="IPR010998">
    <property type="entry name" value="Integrase_recombinase_N"/>
</dbReference>
<feature type="active site" evidence="9">
    <location>
        <position position="148"/>
    </location>
</feature>
<dbReference type="PANTHER" id="PTHR30349:SF77">
    <property type="entry name" value="TYROSINE RECOMBINASE XERC"/>
    <property type="match status" value="1"/>
</dbReference>
<organism evidence="12 13">
    <name type="scientific">Dysgonomonas mossii</name>
    <dbReference type="NCBI Taxonomy" id="163665"/>
    <lineage>
        <taxon>Bacteria</taxon>
        <taxon>Pseudomonadati</taxon>
        <taxon>Bacteroidota</taxon>
        <taxon>Bacteroidia</taxon>
        <taxon>Bacteroidales</taxon>
        <taxon>Dysgonomonadaceae</taxon>
        <taxon>Dysgonomonas</taxon>
    </lineage>
</organism>
<keyword evidence="5 9" id="KW-0229">DNA integration</keyword>
<sequence length="295" mass="33824">MMLLIEKYIRYLRYEKNYSLHTEISYSEDLSQFVEFLAEHFSDTDIKHVDRDIIRMWIVSMMEGKISARSVNRKLSAVKSFYRYLQKIGEVTVNPASKINGPKVGRPIPAFANSADMEKVLDQEDYGDSFESLRDHIIIELFYVTGIRRAELIGLKDVDVDFSSETIQVTGKRNKQRLIPFSDGMKQSLEQYITVRNKEVGNQSGYLFVKNNGEPLYPMLVHRIVTSNLQQIETLAKVSPHVLRHSFATGMLNNGADINAVKELLGHASLAATEIYTHTSFEELKRIYNKAHPRA</sequence>
<dbReference type="AlphaFoldDB" id="A0A4Y9INT4"/>
<evidence type="ECO:0000313" key="13">
    <source>
        <dbReference type="Proteomes" id="UP000298285"/>
    </source>
</evidence>
<keyword evidence="7 9" id="KW-0233">DNA recombination</keyword>
<evidence type="ECO:0000256" key="2">
    <source>
        <dbReference type="ARBA" id="ARBA00022490"/>
    </source>
</evidence>
<evidence type="ECO:0000256" key="1">
    <source>
        <dbReference type="ARBA" id="ARBA00004496"/>
    </source>
</evidence>
<dbReference type="GO" id="GO:0051301">
    <property type="term" value="P:cell division"/>
    <property type="evidence" value="ECO:0007669"/>
    <property type="project" value="UniProtKB-KW"/>
</dbReference>
<dbReference type="InterPro" id="IPR050090">
    <property type="entry name" value="Tyrosine_recombinase_XerCD"/>
</dbReference>
<comment type="caution">
    <text evidence="12">The sequence shown here is derived from an EMBL/GenBank/DDBJ whole genome shotgun (WGS) entry which is preliminary data.</text>
</comment>
<comment type="function">
    <text evidence="9">Site-specific tyrosine recombinase, which acts by catalyzing the cutting and rejoining of the recombining DNA molecules. The XerC-XerD complex is essential to convert dimers of the bacterial chromosome into monomers to permit their segregation at cell division. It also contributes to the segregational stability of plasmids.</text>
</comment>
<dbReference type="GO" id="GO:0003677">
    <property type="term" value="F:DNA binding"/>
    <property type="evidence" value="ECO:0007669"/>
    <property type="project" value="UniProtKB-UniRule"/>
</dbReference>
<evidence type="ECO:0000313" key="12">
    <source>
        <dbReference type="EMBL" id="TFU89404.1"/>
    </source>
</evidence>
<dbReference type="Pfam" id="PF00589">
    <property type="entry name" value="Phage_integrase"/>
    <property type="match status" value="1"/>
</dbReference>
<evidence type="ECO:0000259" key="10">
    <source>
        <dbReference type="PROSITE" id="PS51898"/>
    </source>
</evidence>
<dbReference type="Gene3D" id="1.10.150.130">
    <property type="match status" value="1"/>
</dbReference>
<proteinExistence type="inferred from homology"/>
<reference evidence="12 13" key="1">
    <citation type="submission" date="2019-03" db="EMBL/GenBank/DDBJ databases">
        <title>Diversity of the mouse oral microbiome.</title>
        <authorList>
            <person name="Joseph S."/>
            <person name="Aduse-Opoku J."/>
            <person name="Curtis M."/>
            <person name="Wade W."/>
            <person name="Hashim A."/>
        </authorList>
    </citation>
    <scope>NUCLEOTIDE SEQUENCE [LARGE SCALE GENOMIC DNA]</scope>
    <source>
        <strain evidence="12 13">P11</strain>
    </source>
</reference>
<dbReference type="PANTHER" id="PTHR30349">
    <property type="entry name" value="PHAGE INTEGRASE-RELATED"/>
    <property type="match status" value="1"/>
</dbReference>
<dbReference type="InterPro" id="IPR011010">
    <property type="entry name" value="DNA_brk_join_enz"/>
</dbReference>
<dbReference type="EMBL" id="SPPK01000003">
    <property type="protein sequence ID" value="TFU89404.1"/>
    <property type="molecule type" value="Genomic_DNA"/>
</dbReference>
<dbReference type="GO" id="GO:0009037">
    <property type="term" value="F:tyrosine-based site-specific recombinase activity"/>
    <property type="evidence" value="ECO:0007669"/>
    <property type="project" value="UniProtKB-UniRule"/>
</dbReference>
<dbReference type="InterPro" id="IPR023009">
    <property type="entry name" value="Tyrosine_recombinase_XerC/XerD"/>
</dbReference>
<feature type="active site" description="O-(3'-phospho-DNA)-tyrosine intermediate" evidence="9">
    <location>
        <position position="276"/>
    </location>
</feature>
<feature type="active site" evidence="9">
    <location>
        <position position="267"/>
    </location>
</feature>
<name>A0A4Y9INT4_9BACT</name>
<evidence type="ECO:0000256" key="7">
    <source>
        <dbReference type="ARBA" id="ARBA00023172"/>
    </source>
</evidence>
<keyword evidence="3 9" id="KW-0132">Cell division</keyword>
<dbReference type="Proteomes" id="UP000298285">
    <property type="component" value="Unassembled WGS sequence"/>
</dbReference>
<dbReference type="Gene3D" id="1.10.443.10">
    <property type="entry name" value="Intergrase catalytic core"/>
    <property type="match status" value="1"/>
</dbReference>
<dbReference type="HAMAP" id="MF_01808">
    <property type="entry name" value="Recomb_XerC_XerD"/>
    <property type="match status" value="1"/>
</dbReference>
<evidence type="ECO:0000256" key="5">
    <source>
        <dbReference type="ARBA" id="ARBA00022908"/>
    </source>
</evidence>
<dbReference type="Pfam" id="PF02899">
    <property type="entry name" value="Phage_int_SAM_1"/>
    <property type="match status" value="1"/>
</dbReference>
<keyword evidence="4 9" id="KW-0159">Chromosome partition</keyword>
<feature type="domain" description="Core-binding (CB)" evidence="11">
    <location>
        <begin position="1"/>
        <end position="86"/>
    </location>
</feature>
<dbReference type="PROSITE" id="PS51900">
    <property type="entry name" value="CB"/>
    <property type="match status" value="1"/>
</dbReference>
<dbReference type="OrthoDB" id="9801717at2"/>
<dbReference type="GO" id="GO:0007059">
    <property type="term" value="P:chromosome segregation"/>
    <property type="evidence" value="ECO:0007669"/>
    <property type="project" value="UniProtKB-UniRule"/>
</dbReference>
<dbReference type="InterPro" id="IPR044068">
    <property type="entry name" value="CB"/>
</dbReference>
<feature type="active site" evidence="9">
    <location>
        <position position="172"/>
    </location>
</feature>
<evidence type="ECO:0000256" key="8">
    <source>
        <dbReference type="ARBA" id="ARBA00023306"/>
    </source>
</evidence>
<evidence type="ECO:0000256" key="4">
    <source>
        <dbReference type="ARBA" id="ARBA00022829"/>
    </source>
</evidence>
<keyword evidence="2 9" id="KW-0963">Cytoplasm</keyword>
<comment type="subcellular location">
    <subcellularLocation>
        <location evidence="1 9">Cytoplasm</location>
    </subcellularLocation>
</comment>
<evidence type="ECO:0000256" key="9">
    <source>
        <dbReference type="HAMAP-Rule" id="MF_01808"/>
    </source>
</evidence>
<feature type="active site" evidence="9">
    <location>
        <position position="244"/>
    </location>
</feature>
<gene>
    <name evidence="9" type="primary">xerC</name>
    <name evidence="12" type="ORF">E4T88_12010</name>
</gene>
<accession>A0A4Y9INT4</accession>
<keyword evidence="6 9" id="KW-0238">DNA-binding</keyword>
<evidence type="ECO:0000256" key="6">
    <source>
        <dbReference type="ARBA" id="ARBA00023125"/>
    </source>
</evidence>
<feature type="active site" evidence="9">
    <location>
        <position position="241"/>
    </location>
</feature>
<keyword evidence="8 9" id="KW-0131">Cell cycle</keyword>
<evidence type="ECO:0000259" key="11">
    <source>
        <dbReference type="PROSITE" id="PS51900"/>
    </source>
</evidence>
<dbReference type="InterPro" id="IPR004107">
    <property type="entry name" value="Integrase_SAM-like_N"/>
</dbReference>
<dbReference type="GO" id="GO:0006313">
    <property type="term" value="P:DNA transposition"/>
    <property type="evidence" value="ECO:0007669"/>
    <property type="project" value="UniProtKB-UniRule"/>
</dbReference>
<evidence type="ECO:0000256" key="3">
    <source>
        <dbReference type="ARBA" id="ARBA00022618"/>
    </source>
</evidence>
<dbReference type="GO" id="GO:0005737">
    <property type="term" value="C:cytoplasm"/>
    <property type="evidence" value="ECO:0007669"/>
    <property type="project" value="UniProtKB-SubCell"/>
</dbReference>
<comment type="similarity">
    <text evidence="9">Belongs to the 'phage' integrase family. XerC subfamily.</text>
</comment>
<comment type="subunit">
    <text evidence="9">Forms a cyclic heterotetrameric complex composed of two molecules of XerC and two molecules of XerD.</text>
</comment>
<protein>
    <recommendedName>
        <fullName evidence="9">Tyrosine recombinase XerC</fullName>
    </recommendedName>
</protein>
<dbReference type="InterPro" id="IPR002104">
    <property type="entry name" value="Integrase_catalytic"/>
</dbReference>
<dbReference type="InterPro" id="IPR013762">
    <property type="entry name" value="Integrase-like_cat_sf"/>
</dbReference>